<name>A0A9X4IA66_9NEIS</name>
<gene>
    <name evidence="2" type="ORF">ORY91_000465</name>
</gene>
<comment type="caution">
    <text evidence="2">The sequence shown here is derived from an EMBL/GenBank/DDBJ whole genome shotgun (WGS) entry which is preliminary data.</text>
</comment>
<organism evidence="2">
    <name type="scientific">Neisseria leonii</name>
    <dbReference type="NCBI Taxonomy" id="2995413"/>
    <lineage>
        <taxon>Bacteria</taxon>
        <taxon>Pseudomonadati</taxon>
        <taxon>Pseudomonadota</taxon>
        <taxon>Betaproteobacteria</taxon>
        <taxon>Neisseriales</taxon>
        <taxon>Neisseriaceae</taxon>
        <taxon>Neisseria</taxon>
    </lineage>
</organism>
<dbReference type="EMBL" id="JAPQFL010000001">
    <property type="protein sequence ID" value="MDD9327085.1"/>
    <property type="molecule type" value="Genomic_DNA"/>
</dbReference>
<feature type="region of interest" description="Disordered" evidence="1">
    <location>
        <begin position="154"/>
        <end position="177"/>
    </location>
</feature>
<evidence type="ECO:0000313" key="2">
    <source>
        <dbReference type="EMBL" id="MDD9327085.1"/>
    </source>
</evidence>
<sequence>MDLDTALPPFKDNPLFPFRLLPTIQKAHIQTGSPKPAPLPGRARAAEHRRKRSRTADLPPRLQVQRQRPYALIQPKFIWPRNRALFQQRHSFSDPDTIRSEFLFYFCLSADFMDAVNGTAFGSNTKADDIVAETAGTASGGNRQNNFAACANNGGTEKNLLQPETGKGRLKTPFQTA</sequence>
<feature type="region of interest" description="Disordered" evidence="1">
    <location>
        <begin position="29"/>
        <end position="58"/>
    </location>
</feature>
<proteinExistence type="predicted"/>
<protein>
    <submittedName>
        <fullName evidence="2">Uncharacterized protein</fullName>
    </submittedName>
</protein>
<reference evidence="2" key="1">
    <citation type="submission" date="2022-10" db="EMBL/GenBank/DDBJ databases">
        <authorList>
            <person name="Boutroux M."/>
        </authorList>
    </citation>
    <scope>NUCLEOTIDE SEQUENCE</scope>
    <source>
        <strain evidence="2">51.81</strain>
    </source>
</reference>
<evidence type="ECO:0000256" key="1">
    <source>
        <dbReference type="SAM" id="MobiDB-lite"/>
    </source>
</evidence>
<dbReference type="AlphaFoldDB" id="A0A9X4IA66"/>
<accession>A0A9X4IA66</accession>